<keyword evidence="3" id="KW-0732">Signal</keyword>
<feature type="transmembrane region" description="Helical" evidence="2">
    <location>
        <begin position="170"/>
        <end position="188"/>
    </location>
</feature>
<feature type="region of interest" description="Disordered" evidence="1">
    <location>
        <begin position="108"/>
        <end position="159"/>
    </location>
</feature>
<feature type="compositionally biased region" description="Polar residues" evidence="1">
    <location>
        <begin position="112"/>
        <end position="138"/>
    </location>
</feature>
<protein>
    <submittedName>
        <fullName evidence="4">Uncharacterized protein</fullName>
    </submittedName>
</protein>
<comment type="caution">
    <text evidence="4">The sequence shown here is derived from an EMBL/GenBank/DDBJ whole genome shotgun (WGS) entry which is preliminary data.</text>
</comment>
<evidence type="ECO:0000313" key="4">
    <source>
        <dbReference type="EMBL" id="KAH7252859.1"/>
    </source>
</evidence>
<dbReference type="EMBL" id="JAGPXF010000003">
    <property type="protein sequence ID" value="KAH7252859.1"/>
    <property type="molecule type" value="Genomic_DNA"/>
</dbReference>
<dbReference type="Proteomes" id="UP000813427">
    <property type="component" value="Unassembled WGS sequence"/>
</dbReference>
<dbReference type="OrthoDB" id="10320554at2759"/>
<evidence type="ECO:0000256" key="2">
    <source>
        <dbReference type="SAM" id="Phobius"/>
    </source>
</evidence>
<sequence>MMQQFLLMLSLAHYALSFADFPNLAAVDDPTAAAESACATVVSVYNHCTKVLPSNAPTEASASCLCCDSTKNIHSEYTVCAEALVTVTGLFYAASGCDAAGDICTGGAAEATPSSSDETSPDLSAVETTSEANIQPDSTQPGTTTEPTPTSVIPTEPAVQTAAAPSDKMYSMHTMSFILAFFLAYWVFGA</sequence>
<feature type="compositionally biased region" description="Low complexity" evidence="1">
    <location>
        <begin position="139"/>
        <end position="157"/>
    </location>
</feature>
<keyword evidence="2" id="KW-0472">Membrane</keyword>
<feature type="signal peptide" evidence="3">
    <location>
        <begin position="1"/>
        <end position="17"/>
    </location>
</feature>
<keyword evidence="2" id="KW-0812">Transmembrane</keyword>
<name>A0A8K0S6Q0_9HYPO</name>
<keyword evidence="2" id="KW-1133">Transmembrane helix</keyword>
<feature type="chain" id="PRO_5035461093" evidence="3">
    <location>
        <begin position="18"/>
        <end position="190"/>
    </location>
</feature>
<proteinExistence type="predicted"/>
<evidence type="ECO:0000256" key="3">
    <source>
        <dbReference type="SAM" id="SignalP"/>
    </source>
</evidence>
<keyword evidence="5" id="KW-1185">Reference proteome</keyword>
<reference evidence="4" key="1">
    <citation type="journal article" date="2021" name="Nat. Commun.">
        <title>Genetic determinants of endophytism in the Arabidopsis root mycobiome.</title>
        <authorList>
            <person name="Mesny F."/>
            <person name="Miyauchi S."/>
            <person name="Thiergart T."/>
            <person name="Pickel B."/>
            <person name="Atanasova L."/>
            <person name="Karlsson M."/>
            <person name="Huettel B."/>
            <person name="Barry K.W."/>
            <person name="Haridas S."/>
            <person name="Chen C."/>
            <person name="Bauer D."/>
            <person name="Andreopoulos W."/>
            <person name="Pangilinan J."/>
            <person name="LaButti K."/>
            <person name="Riley R."/>
            <person name="Lipzen A."/>
            <person name="Clum A."/>
            <person name="Drula E."/>
            <person name="Henrissat B."/>
            <person name="Kohler A."/>
            <person name="Grigoriev I.V."/>
            <person name="Martin F.M."/>
            <person name="Hacquard S."/>
        </authorList>
    </citation>
    <scope>NUCLEOTIDE SEQUENCE</scope>
    <source>
        <strain evidence="4">MPI-SDFR-AT-0068</strain>
    </source>
</reference>
<accession>A0A8K0S6Q0</accession>
<dbReference type="AlphaFoldDB" id="A0A8K0S6Q0"/>
<evidence type="ECO:0000313" key="5">
    <source>
        <dbReference type="Proteomes" id="UP000813427"/>
    </source>
</evidence>
<evidence type="ECO:0000256" key="1">
    <source>
        <dbReference type="SAM" id="MobiDB-lite"/>
    </source>
</evidence>
<organism evidence="4 5">
    <name type="scientific">Fusarium tricinctum</name>
    <dbReference type="NCBI Taxonomy" id="61284"/>
    <lineage>
        <taxon>Eukaryota</taxon>
        <taxon>Fungi</taxon>
        <taxon>Dikarya</taxon>
        <taxon>Ascomycota</taxon>
        <taxon>Pezizomycotina</taxon>
        <taxon>Sordariomycetes</taxon>
        <taxon>Hypocreomycetidae</taxon>
        <taxon>Hypocreales</taxon>
        <taxon>Nectriaceae</taxon>
        <taxon>Fusarium</taxon>
        <taxon>Fusarium tricinctum species complex</taxon>
    </lineage>
</organism>
<gene>
    <name evidence="4" type="ORF">BKA59DRAFT_526412</name>
</gene>